<keyword evidence="7" id="KW-1185">Reference proteome</keyword>
<accession>A0A9Q9ALA8</accession>
<dbReference type="InterPro" id="IPR001765">
    <property type="entry name" value="Carbonic_anhydrase"/>
</dbReference>
<dbReference type="EMBL" id="CP099418">
    <property type="protein sequence ID" value="USW46901.1"/>
    <property type="molecule type" value="Genomic_DNA"/>
</dbReference>
<evidence type="ECO:0000313" key="6">
    <source>
        <dbReference type="EMBL" id="USW46901.1"/>
    </source>
</evidence>
<organism evidence="6 7">
    <name type="scientific">Septoria linicola</name>
    <dbReference type="NCBI Taxonomy" id="215465"/>
    <lineage>
        <taxon>Eukaryota</taxon>
        <taxon>Fungi</taxon>
        <taxon>Dikarya</taxon>
        <taxon>Ascomycota</taxon>
        <taxon>Pezizomycotina</taxon>
        <taxon>Dothideomycetes</taxon>
        <taxon>Dothideomycetidae</taxon>
        <taxon>Mycosphaerellales</taxon>
        <taxon>Mycosphaerellaceae</taxon>
        <taxon>Septoria</taxon>
    </lineage>
</organism>
<dbReference type="OrthoDB" id="10248475at2759"/>
<comment type="cofactor">
    <cofactor evidence="4">
        <name>Zn(2+)</name>
        <dbReference type="ChEBI" id="CHEBI:29105"/>
    </cofactor>
    <text evidence="4">Binds 1 zinc ion per subunit.</text>
</comment>
<comment type="catalytic activity">
    <reaction evidence="5">
        <text>hydrogencarbonate + H(+) = CO2 + H2O</text>
        <dbReference type="Rhea" id="RHEA:10748"/>
        <dbReference type="ChEBI" id="CHEBI:15377"/>
        <dbReference type="ChEBI" id="CHEBI:15378"/>
        <dbReference type="ChEBI" id="CHEBI:16526"/>
        <dbReference type="ChEBI" id="CHEBI:17544"/>
        <dbReference type="EC" id="4.2.1.1"/>
    </reaction>
</comment>
<dbReference type="Proteomes" id="UP001056384">
    <property type="component" value="Chromosome 1"/>
</dbReference>
<keyword evidence="3 4" id="KW-0862">Zinc</keyword>
<feature type="binding site" evidence="4">
    <location>
        <position position="38"/>
    </location>
    <ligand>
        <name>Zn(2+)</name>
        <dbReference type="ChEBI" id="CHEBI:29105"/>
    </ligand>
</feature>
<sequence length="166" mass="17908">MATDIQKNLTTKNEEYASSFTQGHLALPPAKKYLVVTCMDARIDPAAAFGIDLGDAHVIRNAGGNAKDALRSILISQHLLGTREIILVKHTGCGMLTFTNTDALSLVAQNVGAGVLAGTYDFQPFQDLEKAVQDDVAWLQSHSALLGKTISGWVYEVETGRTRHVV</sequence>
<comment type="similarity">
    <text evidence="1 5">Belongs to the beta-class carbonic anhydrase family.</text>
</comment>
<evidence type="ECO:0000256" key="3">
    <source>
        <dbReference type="ARBA" id="ARBA00022833"/>
    </source>
</evidence>
<feature type="binding site" evidence="4">
    <location>
        <position position="40"/>
    </location>
    <ligand>
        <name>Zn(2+)</name>
        <dbReference type="ChEBI" id="CHEBI:29105"/>
    </ligand>
</feature>
<dbReference type="EC" id="4.2.1.1" evidence="5"/>
<dbReference type="PANTHER" id="PTHR43175:SF3">
    <property type="entry name" value="CARBON DISULFIDE HYDROLASE"/>
    <property type="match status" value="1"/>
</dbReference>
<evidence type="ECO:0000256" key="1">
    <source>
        <dbReference type="ARBA" id="ARBA00006217"/>
    </source>
</evidence>
<evidence type="ECO:0000256" key="2">
    <source>
        <dbReference type="ARBA" id="ARBA00022723"/>
    </source>
</evidence>
<comment type="function">
    <text evidence="5">Reversible hydration of carbon dioxide.</text>
</comment>
<dbReference type="SMART" id="SM00947">
    <property type="entry name" value="Pro_CA"/>
    <property type="match status" value="1"/>
</dbReference>
<evidence type="ECO:0000313" key="7">
    <source>
        <dbReference type="Proteomes" id="UP001056384"/>
    </source>
</evidence>
<evidence type="ECO:0000256" key="4">
    <source>
        <dbReference type="PIRSR" id="PIRSR601765-1"/>
    </source>
</evidence>
<dbReference type="AlphaFoldDB" id="A0A9Q9ALA8"/>
<name>A0A9Q9ALA8_9PEZI</name>
<dbReference type="SUPFAM" id="SSF53056">
    <property type="entry name" value="beta-carbonic anhydrase, cab"/>
    <property type="match status" value="1"/>
</dbReference>
<keyword evidence="2 4" id="KW-0479">Metal-binding</keyword>
<feature type="binding site" evidence="4">
    <location>
        <position position="90"/>
    </location>
    <ligand>
        <name>Zn(2+)</name>
        <dbReference type="ChEBI" id="CHEBI:29105"/>
    </ligand>
</feature>
<protein>
    <recommendedName>
        <fullName evidence="5">Carbonic anhydrase</fullName>
        <ecNumber evidence="5">4.2.1.1</ecNumber>
    </recommendedName>
    <alternativeName>
        <fullName evidence="5">Carbonate dehydratase</fullName>
    </alternativeName>
</protein>
<dbReference type="Pfam" id="PF00484">
    <property type="entry name" value="Pro_CA"/>
    <property type="match status" value="1"/>
</dbReference>
<feature type="binding site" evidence="4">
    <location>
        <position position="93"/>
    </location>
    <ligand>
        <name>Zn(2+)</name>
        <dbReference type="ChEBI" id="CHEBI:29105"/>
    </ligand>
</feature>
<dbReference type="PANTHER" id="PTHR43175">
    <property type="entry name" value="CARBONIC ANHYDRASE"/>
    <property type="match status" value="1"/>
</dbReference>
<dbReference type="Gene3D" id="3.40.1050.10">
    <property type="entry name" value="Carbonic anhydrase"/>
    <property type="match status" value="1"/>
</dbReference>
<dbReference type="CDD" id="cd03379">
    <property type="entry name" value="beta_CA_cladeD"/>
    <property type="match status" value="1"/>
</dbReference>
<reference evidence="6" key="1">
    <citation type="submission" date="2022-06" db="EMBL/GenBank/DDBJ databases">
        <title>Complete genome sequences of two strains of the flax pathogen Septoria linicola.</title>
        <authorList>
            <person name="Lapalu N."/>
            <person name="Simon A."/>
            <person name="Demenou B."/>
            <person name="Paumier D."/>
            <person name="Guillot M.-P."/>
            <person name="Gout L."/>
            <person name="Valade R."/>
        </authorList>
    </citation>
    <scope>NUCLEOTIDE SEQUENCE</scope>
    <source>
        <strain evidence="6">SE15195</strain>
    </source>
</reference>
<dbReference type="GO" id="GO:0004089">
    <property type="term" value="F:carbonate dehydratase activity"/>
    <property type="evidence" value="ECO:0007669"/>
    <property type="project" value="UniProtKB-UniRule"/>
</dbReference>
<evidence type="ECO:0000256" key="5">
    <source>
        <dbReference type="RuleBase" id="RU003956"/>
    </source>
</evidence>
<dbReference type="GO" id="GO:0008270">
    <property type="term" value="F:zinc ion binding"/>
    <property type="evidence" value="ECO:0007669"/>
    <property type="project" value="UniProtKB-UniRule"/>
</dbReference>
<proteinExistence type="inferred from homology"/>
<dbReference type="InterPro" id="IPR036874">
    <property type="entry name" value="Carbonic_anhydrase_sf"/>
</dbReference>
<keyword evidence="5" id="KW-0456">Lyase</keyword>
<gene>
    <name evidence="6" type="ORF">Slin15195_G002200</name>
</gene>